<dbReference type="SMART" id="SM00116">
    <property type="entry name" value="CBS"/>
    <property type="match status" value="2"/>
</dbReference>
<dbReference type="Gene3D" id="3.10.580.10">
    <property type="entry name" value="CBS-domain"/>
    <property type="match status" value="1"/>
</dbReference>
<dbReference type="InterPro" id="IPR000644">
    <property type="entry name" value="CBS_dom"/>
</dbReference>
<reference evidence="3" key="1">
    <citation type="journal article" date="2015" name="Nature">
        <title>Complex archaea that bridge the gap between prokaryotes and eukaryotes.</title>
        <authorList>
            <person name="Spang A."/>
            <person name="Saw J.H."/>
            <person name="Jorgensen S.L."/>
            <person name="Zaremba-Niedzwiedzka K."/>
            <person name="Martijn J."/>
            <person name="Lind A.E."/>
            <person name="van Eijk R."/>
            <person name="Schleper C."/>
            <person name="Guy L."/>
            <person name="Ettema T.J."/>
        </authorList>
    </citation>
    <scope>NUCLEOTIDE SEQUENCE</scope>
</reference>
<dbReference type="PROSITE" id="PS51371">
    <property type="entry name" value="CBS"/>
    <property type="match status" value="2"/>
</dbReference>
<organism evidence="3">
    <name type="scientific">marine sediment metagenome</name>
    <dbReference type="NCBI Taxonomy" id="412755"/>
    <lineage>
        <taxon>unclassified sequences</taxon>
        <taxon>metagenomes</taxon>
        <taxon>ecological metagenomes</taxon>
    </lineage>
</organism>
<name>A0A0F9G7A1_9ZZZZ</name>
<keyword evidence="1" id="KW-0129">CBS domain</keyword>
<dbReference type="Pfam" id="PF01595">
    <property type="entry name" value="CNNM"/>
    <property type="match status" value="1"/>
</dbReference>
<dbReference type="AlphaFoldDB" id="A0A0F9G7A1"/>
<protein>
    <recommendedName>
        <fullName evidence="2">CBS domain-containing protein</fullName>
    </recommendedName>
</protein>
<sequence length="246" mass="27074">MNESHPDAAIVEAAANIVAVSAEASVLEAAARLHGNHVGCLVVNDDSGRIIGILTERDVVRHLAADPDDVRAGKVRDIMTAELASCPPGTSIEAVRETMAHHGIRHLPVVVDDVAVGVISIRDVMGRQLELDRAMRSVAEQVAMLGIPLIYASSIVLKPIIWVIAWIARIANWIVGGKRRTSLNMLSREELKHVIEEQEEDRATPDRDPFNRLVSNIFTLRKKVAREAMTPLPSIRMLRWDSKVSD</sequence>
<dbReference type="SUPFAM" id="SSF54631">
    <property type="entry name" value="CBS-domain pair"/>
    <property type="match status" value="1"/>
</dbReference>
<dbReference type="InterPro" id="IPR051257">
    <property type="entry name" value="Diverse_CBS-Domain"/>
</dbReference>
<feature type="non-terminal residue" evidence="3">
    <location>
        <position position="246"/>
    </location>
</feature>
<dbReference type="PANTHER" id="PTHR43080">
    <property type="entry name" value="CBS DOMAIN-CONTAINING PROTEIN CBSX3, MITOCHONDRIAL"/>
    <property type="match status" value="1"/>
</dbReference>
<proteinExistence type="predicted"/>
<evidence type="ECO:0000313" key="3">
    <source>
        <dbReference type="EMBL" id="KKL86336.1"/>
    </source>
</evidence>
<dbReference type="InterPro" id="IPR002550">
    <property type="entry name" value="CNNM"/>
</dbReference>
<comment type="caution">
    <text evidence="3">The sequence shown here is derived from an EMBL/GenBank/DDBJ whole genome shotgun (WGS) entry which is preliminary data.</text>
</comment>
<accession>A0A0F9G7A1</accession>
<gene>
    <name evidence="3" type="ORF">LCGC14_1945740</name>
</gene>
<dbReference type="Pfam" id="PF00571">
    <property type="entry name" value="CBS"/>
    <property type="match status" value="2"/>
</dbReference>
<dbReference type="InterPro" id="IPR046342">
    <property type="entry name" value="CBS_dom_sf"/>
</dbReference>
<evidence type="ECO:0000259" key="2">
    <source>
        <dbReference type="PROSITE" id="PS51371"/>
    </source>
</evidence>
<dbReference type="PANTHER" id="PTHR43080:SF2">
    <property type="entry name" value="CBS DOMAIN-CONTAINING PROTEIN"/>
    <property type="match status" value="1"/>
</dbReference>
<feature type="domain" description="CBS" evidence="2">
    <location>
        <begin position="79"/>
        <end position="135"/>
    </location>
</feature>
<dbReference type="EMBL" id="LAZR01021146">
    <property type="protein sequence ID" value="KKL86336.1"/>
    <property type="molecule type" value="Genomic_DNA"/>
</dbReference>
<evidence type="ECO:0000256" key="1">
    <source>
        <dbReference type="ARBA" id="ARBA00023122"/>
    </source>
</evidence>
<feature type="domain" description="CBS" evidence="2">
    <location>
        <begin position="10"/>
        <end position="70"/>
    </location>
</feature>